<keyword evidence="2" id="KW-1185">Reference proteome</keyword>
<protein>
    <recommendedName>
        <fullName evidence="3">Protein SirB1 N-terminal domain-containing protein</fullName>
    </recommendedName>
</protein>
<proteinExistence type="predicted"/>
<sequence length="272" mass="31531">MRYIFLYTLFFLSMHMGIAQPTKSPLAVNTMEAQLIKSTLSDENLFLLMLALDEEAQPSDSQKSLHKLDLLIEKMAQYKNRQNSDFKVIKNVFTKISRHYLNQYIKNSTLAHTLKNGEFNCLSGTVLLAYTLQKLGYQYSLYEANYHVYLMVNLAEGEILLEPTQPFYGYYHQPNMIAKRLNQYQKEGEVVYSQGAYRFPETAFKKVTLKELAGLQYFNQGVKAYNQQSFDRAFYAAMKAHFLYPCTRNKALIILTKKARKLQIIKEGLAVN</sequence>
<dbReference type="RefSeq" id="WP_346821647.1">
    <property type="nucleotide sequence ID" value="NZ_JBDKWZ010000007.1"/>
</dbReference>
<accession>A0AAW9S774</accession>
<evidence type="ECO:0000313" key="2">
    <source>
        <dbReference type="Proteomes" id="UP001403385"/>
    </source>
</evidence>
<dbReference type="EMBL" id="JBDKWZ010000007">
    <property type="protein sequence ID" value="MEN7548866.1"/>
    <property type="molecule type" value="Genomic_DNA"/>
</dbReference>
<dbReference type="AlphaFoldDB" id="A0AAW9S774"/>
<evidence type="ECO:0008006" key="3">
    <source>
        <dbReference type="Google" id="ProtNLM"/>
    </source>
</evidence>
<name>A0AAW9S774_9BACT</name>
<comment type="caution">
    <text evidence="1">The sequence shown here is derived from an EMBL/GenBank/DDBJ whole genome shotgun (WGS) entry which is preliminary data.</text>
</comment>
<reference evidence="1 2" key="1">
    <citation type="submission" date="2024-04" db="EMBL/GenBank/DDBJ databases">
        <title>Novel genus in family Flammeovirgaceae.</title>
        <authorList>
            <person name="Nguyen T.H."/>
            <person name="Vuong T.Q."/>
            <person name="Le H."/>
            <person name="Kim S.-G."/>
        </authorList>
    </citation>
    <scope>NUCLEOTIDE SEQUENCE [LARGE SCALE GENOMIC DNA]</scope>
    <source>
        <strain evidence="1 2">JCM 23209</strain>
    </source>
</reference>
<evidence type="ECO:0000313" key="1">
    <source>
        <dbReference type="EMBL" id="MEN7548866.1"/>
    </source>
</evidence>
<dbReference type="Proteomes" id="UP001403385">
    <property type="component" value="Unassembled WGS sequence"/>
</dbReference>
<organism evidence="1 2">
    <name type="scientific">Rapidithrix thailandica</name>
    <dbReference type="NCBI Taxonomy" id="413964"/>
    <lineage>
        <taxon>Bacteria</taxon>
        <taxon>Pseudomonadati</taxon>
        <taxon>Bacteroidota</taxon>
        <taxon>Cytophagia</taxon>
        <taxon>Cytophagales</taxon>
        <taxon>Flammeovirgaceae</taxon>
        <taxon>Rapidithrix</taxon>
    </lineage>
</organism>
<gene>
    <name evidence="1" type="ORF">AAG747_13170</name>
</gene>